<evidence type="ECO:0000313" key="4">
    <source>
        <dbReference type="Proteomes" id="UP000059847"/>
    </source>
</evidence>
<dbReference type="Gene3D" id="3.30.70.1060">
    <property type="entry name" value="Dimeric alpha+beta barrel"/>
    <property type="match status" value="1"/>
</dbReference>
<reference evidence="3 4" key="1">
    <citation type="submission" date="2015-09" db="EMBL/GenBank/DDBJ databases">
        <title>Complete genome of Psychrobacter urativorans R10.10B.</title>
        <authorList>
            <person name="See-Too W.S."/>
            <person name="Chan K.G."/>
        </authorList>
    </citation>
    <scope>NUCLEOTIDE SEQUENCE [LARGE SCALE GENOMIC DNA]</scope>
    <source>
        <strain evidence="3 4">R10.10B</strain>
    </source>
</reference>
<proteinExistence type="inferred from homology"/>
<dbReference type="SUPFAM" id="SSF54909">
    <property type="entry name" value="Dimeric alpha+beta barrel"/>
    <property type="match status" value="1"/>
</dbReference>
<organism evidence="3 4">
    <name type="scientific">Psychrobacter urativorans</name>
    <dbReference type="NCBI Taxonomy" id="45610"/>
    <lineage>
        <taxon>Bacteria</taxon>
        <taxon>Pseudomonadati</taxon>
        <taxon>Pseudomonadota</taxon>
        <taxon>Gammaproteobacteria</taxon>
        <taxon>Moraxellales</taxon>
        <taxon>Moraxellaceae</taxon>
        <taxon>Psychrobacter</taxon>
    </lineage>
</organism>
<evidence type="ECO:0000259" key="2">
    <source>
        <dbReference type="Pfam" id="PF03795"/>
    </source>
</evidence>
<evidence type="ECO:0000313" key="3">
    <source>
        <dbReference type="EMBL" id="ALF58853.1"/>
    </source>
</evidence>
<feature type="domain" description="YCII-related" evidence="2">
    <location>
        <begin position="1"/>
        <end position="81"/>
    </location>
</feature>
<name>A0A0M3V8B2_9GAMM</name>
<dbReference type="OrthoDB" id="9814407at2"/>
<comment type="similarity">
    <text evidence="1">Belongs to the YciI family.</text>
</comment>
<dbReference type="EMBL" id="CP012678">
    <property type="protein sequence ID" value="ALF58853.1"/>
    <property type="molecule type" value="Genomic_DNA"/>
</dbReference>
<gene>
    <name evidence="3" type="ORF">AOC03_01315</name>
</gene>
<dbReference type="RefSeq" id="WP_062533249.1">
    <property type="nucleotide sequence ID" value="NZ_CP012678.1"/>
</dbReference>
<keyword evidence="3" id="KW-0378">Hydrolase</keyword>
<dbReference type="AlphaFoldDB" id="A0A0M3V8B2"/>
<dbReference type="PANTHER" id="PTHR37828:SF1">
    <property type="entry name" value="YCII-RELATED DOMAIN-CONTAINING PROTEIN"/>
    <property type="match status" value="1"/>
</dbReference>
<dbReference type="InterPro" id="IPR005545">
    <property type="entry name" value="YCII"/>
</dbReference>
<accession>A0A0M3V8B2</accession>
<dbReference type="InterPro" id="IPR011008">
    <property type="entry name" value="Dimeric_a/b-barrel"/>
</dbReference>
<dbReference type="Proteomes" id="UP000059847">
    <property type="component" value="Chromosome"/>
</dbReference>
<sequence length="95" mass="11210">MIVTTLTYKKPLSEVQKYLNEHIVFLEKFYAKNVFLASGRRDNRVGGVIIVLSNDLQEVKEIMALDPFYKHEIADYGFMRFEPSKYLDEIKKFVE</sequence>
<dbReference type="Pfam" id="PF03795">
    <property type="entry name" value="YCII"/>
    <property type="match status" value="1"/>
</dbReference>
<keyword evidence="4" id="KW-1185">Reference proteome</keyword>
<evidence type="ECO:0000256" key="1">
    <source>
        <dbReference type="ARBA" id="ARBA00007689"/>
    </source>
</evidence>
<dbReference type="KEGG" id="pur:AOC03_01315"/>
<dbReference type="GO" id="GO:0016787">
    <property type="term" value="F:hydrolase activity"/>
    <property type="evidence" value="ECO:0007669"/>
    <property type="project" value="UniProtKB-KW"/>
</dbReference>
<dbReference type="PANTHER" id="PTHR37828">
    <property type="entry name" value="GSR2449 PROTEIN"/>
    <property type="match status" value="1"/>
</dbReference>
<protein>
    <submittedName>
        <fullName evidence="3">GTP cyclohydrolase</fullName>
    </submittedName>
</protein>